<accession>A0A940WXU3</accession>
<evidence type="ECO:0000313" key="1">
    <source>
        <dbReference type="EMBL" id="MBP3950340.1"/>
    </source>
</evidence>
<comment type="caution">
    <text evidence="1">The sequence shown here is derived from an EMBL/GenBank/DDBJ whole genome shotgun (WGS) entry which is preliminary data.</text>
</comment>
<protein>
    <submittedName>
        <fullName evidence="1">Uncharacterized protein</fullName>
    </submittedName>
</protein>
<dbReference type="RefSeq" id="WP_210595991.1">
    <property type="nucleotide sequence ID" value="NZ_JAGKSQ010000002.1"/>
</dbReference>
<reference evidence="1" key="1">
    <citation type="submission" date="2021-03" db="EMBL/GenBank/DDBJ databases">
        <title>Bacillus suaedae sp. nov., isolated from Suaeda aralocaspica.</title>
        <authorList>
            <person name="Lei R.F.R."/>
        </authorList>
    </citation>
    <scope>NUCLEOTIDE SEQUENCE</scope>
    <source>
        <strain evidence="1">YZJH907-2</strain>
    </source>
</reference>
<evidence type="ECO:0000313" key="2">
    <source>
        <dbReference type="Proteomes" id="UP000678228"/>
    </source>
</evidence>
<dbReference type="Proteomes" id="UP000678228">
    <property type="component" value="Unassembled WGS sequence"/>
</dbReference>
<dbReference type="AlphaFoldDB" id="A0A940WXU3"/>
<sequence length="183" mass="19617">MDLQIPFGLADITVGEGADAIKFDGKTDFQADGGELTLTPIFQDINIADFGETVYDRRITGHEGTLTIVAAEDKVNILQLALSSAEAITDSVSGDVTGLMDGKMGTSMRTRGKKVTIHPRVMGTETSADIVIYKMASDGDFTRSFANEQGNIEITMSMYPRDGMDASKPGNFYYIGGTDPNVA</sequence>
<gene>
    <name evidence="1" type="ORF">J7W16_04285</name>
</gene>
<name>A0A940WXU3_9BACI</name>
<dbReference type="EMBL" id="JAGKSQ010000002">
    <property type="protein sequence ID" value="MBP3950340.1"/>
    <property type="molecule type" value="Genomic_DNA"/>
</dbReference>
<proteinExistence type="predicted"/>
<keyword evidence="2" id="KW-1185">Reference proteome</keyword>
<organism evidence="1 2">
    <name type="scientific">Halalkalibacter suaedae</name>
    <dbReference type="NCBI Taxonomy" id="2822140"/>
    <lineage>
        <taxon>Bacteria</taxon>
        <taxon>Bacillati</taxon>
        <taxon>Bacillota</taxon>
        <taxon>Bacilli</taxon>
        <taxon>Bacillales</taxon>
        <taxon>Bacillaceae</taxon>
        <taxon>Halalkalibacter</taxon>
    </lineage>
</organism>